<feature type="compositionally biased region" description="Basic residues" evidence="1">
    <location>
        <begin position="148"/>
        <end position="159"/>
    </location>
</feature>
<organism evidence="2 3">
    <name type="scientific">Nonomuraea helvata</name>
    <dbReference type="NCBI Taxonomy" id="37484"/>
    <lineage>
        <taxon>Bacteria</taxon>
        <taxon>Bacillati</taxon>
        <taxon>Actinomycetota</taxon>
        <taxon>Actinomycetes</taxon>
        <taxon>Streptosporangiales</taxon>
        <taxon>Streptosporangiaceae</taxon>
        <taxon>Nonomuraea</taxon>
    </lineage>
</organism>
<gene>
    <name evidence="2" type="ORF">ACFFSA_36190</name>
</gene>
<evidence type="ECO:0000313" key="3">
    <source>
        <dbReference type="Proteomes" id="UP001589532"/>
    </source>
</evidence>
<name>A0ABV5SAA9_9ACTN</name>
<dbReference type="RefSeq" id="WP_344988550.1">
    <property type="nucleotide sequence ID" value="NZ_BAAAXV010000002.1"/>
</dbReference>
<keyword evidence="3" id="KW-1185">Reference proteome</keyword>
<accession>A0ABV5SAA9</accession>
<dbReference type="EMBL" id="JBHMBW010000047">
    <property type="protein sequence ID" value="MFB9628549.1"/>
    <property type="molecule type" value="Genomic_DNA"/>
</dbReference>
<evidence type="ECO:0000313" key="2">
    <source>
        <dbReference type="EMBL" id="MFB9628549.1"/>
    </source>
</evidence>
<dbReference type="Proteomes" id="UP001589532">
    <property type="component" value="Unassembled WGS sequence"/>
</dbReference>
<evidence type="ECO:0000256" key="1">
    <source>
        <dbReference type="SAM" id="MobiDB-lite"/>
    </source>
</evidence>
<reference evidence="2 3" key="1">
    <citation type="submission" date="2024-09" db="EMBL/GenBank/DDBJ databases">
        <authorList>
            <person name="Sun Q."/>
            <person name="Mori K."/>
        </authorList>
    </citation>
    <scope>NUCLEOTIDE SEQUENCE [LARGE SCALE GENOMIC DNA]</scope>
    <source>
        <strain evidence="2 3">JCM 3143</strain>
    </source>
</reference>
<sequence length="190" mass="20199">MTAAVTGAVTAGFFLMSRIKEPATAYFNSRSKGSGQPTLADGSVKSFTATHDTYIQAGSVAGTVFGDEYLMQVRDEGAGPVAAGTSENVEDVGKAVAWLGDDDVAVHDDCFTPAKRTFRVPCSMKTSTYSRLRSTVSTTRKVRRLRGRASVRRHGLRAHPHPDGPGPPHHGSPLSPGMARRPVIPGTYPS</sequence>
<feature type="region of interest" description="Disordered" evidence="1">
    <location>
        <begin position="148"/>
        <end position="190"/>
    </location>
</feature>
<proteinExistence type="predicted"/>
<comment type="caution">
    <text evidence="2">The sequence shown here is derived from an EMBL/GenBank/DDBJ whole genome shotgun (WGS) entry which is preliminary data.</text>
</comment>
<protein>
    <submittedName>
        <fullName evidence="2">Uncharacterized protein</fullName>
    </submittedName>
</protein>